<accession>A0A9Q1KAJ8</accession>
<organism evidence="1 2">
    <name type="scientific">Carnegiea gigantea</name>
    <dbReference type="NCBI Taxonomy" id="171969"/>
    <lineage>
        <taxon>Eukaryota</taxon>
        <taxon>Viridiplantae</taxon>
        <taxon>Streptophyta</taxon>
        <taxon>Embryophyta</taxon>
        <taxon>Tracheophyta</taxon>
        <taxon>Spermatophyta</taxon>
        <taxon>Magnoliopsida</taxon>
        <taxon>eudicotyledons</taxon>
        <taxon>Gunneridae</taxon>
        <taxon>Pentapetalae</taxon>
        <taxon>Caryophyllales</taxon>
        <taxon>Cactineae</taxon>
        <taxon>Cactaceae</taxon>
        <taxon>Cactoideae</taxon>
        <taxon>Echinocereeae</taxon>
        <taxon>Carnegiea</taxon>
    </lineage>
</organism>
<gene>
    <name evidence="1" type="ORF">Cgig2_021804</name>
</gene>
<proteinExistence type="predicted"/>
<evidence type="ECO:0000313" key="1">
    <source>
        <dbReference type="EMBL" id="KAJ8439390.1"/>
    </source>
</evidence>
<reference evidence="1" key="1">
    <citation type="submission" date="2022-04" db="EMBL/GenBank/DDBJ databases">
        <title>Carnegiea gigantea Genome sequencing and assembly v2.</title>
        <authorList>
            <person name="Copetti D."/>
            <person name="Sanderson M.J."/>
            <person name="Burquez A."/>
            <person name="Wojciechowski M.F."/>
        </authorList>
    </citation>
    <scope>NUCLEOTIDE SEQUENCE</scope>
    <source>
        <strain evidence="1">SGP5-SGP5p</strain>
        <tissue evidence="1">Aerial part</tissue>
    </source>
</reference>
<sequence length="484" mass="54133">MKVSHEVGVILKLLGECQHDLAQIVQHMHTTLLIALLPGLGRSLSPHSSLYFSFGKREFGRRVGLDEVRGPLRRANAGITHGRRGNPPGPRSVGVFTVARGAVLGEPASQMTRRSSVVFLPPSRARLQLLLAHGWCLRSQRPSVSPSLTLREIKGKSGQNQKEGYLLQGRSIPLEKFFRIKRPTVTKKKVLVARLTSPLLRARHGLYHLCHKLWNWPRLIVLYDVELEVIGCFPLLGHRFSEGVPDQLTLILNVSPIGLPVNKEEVIFPILHLWLLLYSRYVARPVVEVIPPGFLRSPLDGMNKAERSLCTVKGESETVVKSRMINCYTLGGRFVHDRIRLKKYEGIPRRRYCLSRAVLFNVRTTLGSGKWLLGPSCGSERVGALENSRPSATISGMGPTGERLFLFRTDLPYDEDTSCDMELVNAPPEDECLDAPSEDEEDVPPEGELMLLSLAYLEISHIISNGDLPWVRDLRLRAKNVRGG</sequence>
<dbReference type="EMBL" id="JAKOGI010000221">
    <property type="protein sequence ID" value="KAJ8439390.1"/>
    <property type="molecule type" value="Genomic_DNA"/>
</dbReference>
<comment type="caution">
    <text evidence="1">The sequence shown here is derived from an EMBL/GenBank/DDBJ whole genome shotgun (WGS) entry which is preliminary data.</text>
</comment>
<dbReference type="Proteomes" id="UP001153076">
    <property type="component" value="Unassembled WGS sequence"/>
</dbReference>
<name>A0A9Q1KAJ8_9CARY</name>
<dbReference type="AlphaFoldDB" id="A0A9Q1KAJ8"/>
<protein>
    <submittedName>
        <fullName evidence="1">Uncharacterized protein</fullName>
    </submittedName>
</protein>
<keyword evidence="2" id="KW-1185">Reference proteome</keyword>
<evidence type="ECO:0000313" key="2">
    <source>
        <dbReference type="Proteomes" id="UP001153076"/>
    </source>
</evidence>